<evidence type="ECO:0000313" key="3">
    <source>
        <dbReference type="Proteomes" id="UP000309038"/>
    </source>
</evidence>
<dbReference type="EMBL" id="SGPJ01000133">
    <property type="protein sequence ID" value="THG98138.1"/>
    <property type="molecule type" value="Genomic_DNA"/>
</dbReference>
<dbReference type="PROSITE" id="PS51257">
    <property type="entry name" value="PROKAR_LIPOPROTEIN"/>
    <property type="match status" value="1"/>
</dbReference>
<keyword evidence="3" id="KW-1185">Reference proteome</keyword>
<feature type="chain" id="PRO_5020814724" evidence="1">
    <location>
        <begin position="23"/>
        <end position="47"/>
    </location>
</feature>
<reference evidence="2 3" key="1">
    <citation type="submission" date="2019-02" db="EMBL/GenBank/DDBJ databases">
        <title>Genome sequencing of the rare red list fungi Phlebia centrifuga.</title>
        <authorList>
            <person name="Buettner E."/>
            <person name="Kellner H."/>
        </authorList>
    </citation>
    <scope>NUCLEOTIDE SEQUENCE [LARGE SCALE GENOMIC DNA]</scope>
    <source>
        <strain evidence="2 3">DSM 108282</strain>
    </source>
</reference>
<accession>A0A4S4KII4</accession>
<comment type="caution">
    <text evidence="2">The sequence shown here is derived from an EMBL/GenBank/DDBJ whole genome shotgun (WGS) entry which is preliminary data.</text>
</comment>
<evidence type="ECO:0000256" key="1">
    <source>
        <dbReference type="SAM" id="SignalP"/>
    </source>
</evidence>
<evidence type="ECO:0000313" key="2">
    <source>
        <dbReference type="EMBL" id="THG98138.1"/>
    </source>
</evidence>
<dbReference type="AlphaFoldDB" id="A0A4S4KII4"/>
<proteinExistence type="predicted"/>
<name>A0A4S4KII4_9APHY</name>
<sequence length="47" mass="5139">MFFSRALAAVLIVFSVATLGQACDARREYAARELDVHEDAVVPDSKV</sequence>
<protein>
    <submittedName>
        <fullName evidence="2">Uncharacterized protein</fullName>
    </submittedName>
</protein>
<dbReference type="Proteomes" id="UP000309038">
    <property type="component" value="Unassembled WGS sequence"/>
</dbReference>
<feature type="signal peptide" evidence="1">
    <location>
        <begin position="1"/>
        <end position="22"/>
    </location>
</feature>
<gene>
    <name evidence="2" type="ORF">EW026_g3988</name>
</gene>
<keyword evidence="1" id="KW-0732">Signal</keyword>
<organism evidence="2 3">
    <name type="scientific">Hermanssonia centrifuga</name>
    <dbReference type="NCBI Taxonomy" id="98765"/>
    <lineage>
        <taxon>Eukaryota</taxon>
        <taxon>Fungi</taxon>
        <taxon>Dikarya</taxon>
        <taxon>Basidiomycota</taxon>
        <taxon>Agaricomycotina</taxon>
        <taxon>Agaricomycetes</taxon>
        <taxon>Polyporales</taxon>
        <taxon>Meruliaceae</taxon>
        <taxon>Hermanssonia</taxon>
    </lineage>
</organism>